<reference evidence="2" key="1">
    <citation type="submission" date="2020-11" db="EMBL/GenBank/DDBJ databases">
        <authorList>
            <consortium name="DOE Joint Genome Institute"/>
            <person name="Ahrendt S."/>
            <person name="Riley R."/>
            <person name="Andreopoulos W."/>
            <person name="Labutti K."/>
            <person name="Pangilinan J."/>
            <person name="Ruiz-Duenas F.J."/>
            <person name="Barrasa J.M."/>
            <person name="Sanchez-Garcia M."/>
            <person name="Camarero S."/>
            <person name="Miyauchi S."/>
            <person name="Serrano A."/>
            <person name="Linde D."/>
            <person name="Babiker R."/>
            <person name="Drula E."/>
            <person name="Ayuso-Fernandez I."/>
            <person name="Pacheco R."/>
            <person name="Padilla G."/>
            <person name="Ferreira P."/>
            <person name="Barriuso J."/>
            <person name="Kellner H."/>
            <person name="Castanera R."/>
            <person name="Alfaro M."/>
            <person name="Ramirez L."/>
            <person name="Pisabarro A.G."/>
            <person name="Kuo A."/>
            <person name="Tritt A."/>
            <person name="Lipzen A."/>
            <person name="He G."/>
            <person name="Yan M."/>
            <person name="Ng V."/>
            <person name="Cullen D."/>
            <person name="Martin F."/>
            <person name="Rosso M.-N."/>
            <person name="Henrissat B."/>
            <person name="Hibbett D."/>
            <person name="Martinez A.T."/>
            <person name="Grigoriev I.V."/>
        </authorList>
    </citation>
    <scope>NUCLEOTIDE SEQUENCE</scope>
    <source>
        <strain evidence="2">AH 40177</strain>
    </source>
</reference>
<accession>A0A9P5TYF9</accession>
<protein>
    <submittedName>
        <fullName evidence="2">Uncharacterized protein</fullName>
    </submittedName>
</protein>
<comment type="caution">
    <text evidence="2">The sequence shown here is derived from an EMBL/GenBank/DDBJ whole genome shotgun (WGS) entry which is preliminary data.</text>
</comment>
<proteinExistence type="predicted"/>
<gene>
    <name evidence="2" type="ORF">BDP27DRAFT_448646</name>
</gene>
<organism evidence="2 3">
    <name type="scientific">Rhodocollybia butyracea</name>
    <dbReference type="NCBI Taxonomy" id="206335"/>
    <lineage>
        <taxon>Eukaryota</taxon>
        <taxon>Fungi</taxon>
        <taxon>Dikarya</taxon>
        <taxon>Basidiomycota</taxon>
        <taxon>Agaricomycotina</taxon>
        <taxon>Agaricomycetes</taxon>
        <taxon>Agaricomycetidae</taxon>
        <taxon>Agaricales</taxon>
        <taxon>Marasmiineae</taxon>
        <taxon>Omphalotaceae</taxon>
        <taxon>Rhodocollybia</taxon>
    </lineage>
</organism>
<name>A0A9P5TYF9_9AGAR</name>
<dbReference type="AlphaFoldDB" id="A0A9P5TYF9"/>
<sequence>MGDEDSQSTPRFRKRRQADQNYASRNKPMAPRCPSIVWLALQASTFDSLNWYCNSCGKLNRQRFFRRRKCSSSFCMDAPITACRVQQLEHIRFIGQQSPLVFPLNNMPKYIDLFTVITEWDDGMRTVAYPVWNKNIMERILEEAEEQIHSVASPFGPCIFSGGISTADFASRTVKQEALEYLPSNNVPEVTRVERILQSAQVYGLPHLAQHIRDIENKKKVMAKHLFTCNDPRLQDEQTELLGSIQETLVLQKMALDNSPYFSYVAGLVHGNSFASDYINSNVQPVPWEDAPPCIEQARGLMHHLATVYGEISELPLLTQLTVLGWTATGRKKVSQPLWLYQVAQYHSQGEHCLRAKEKTIVIMVLGHELGVRIVPKSGFPANSLRLNKVDMNQNRAC</sequence>
<dbReference type="OrthoDB" id="2678679at2759"/>
<evidence type="ECO:0000313" key="2">
    <source>
        <dbReference type="EMBL" id="KAF9059776.1"/>
    </source>
</evidence>
<dbReference type="Proteomes" id="UP000772434">
    <property type="component" value="Unassembled WGS sequence"/>
</dbReference>
<evidence type="ECO:0000313" key="3">
    <source>
        <dbReference type="Proteomes" id="UP000772434"/>
    </source>
</evidence>
<evidence type="ECO:0000256" key="1">
    <source>
        <dbReference type="SAM" id="MobiDB-lite"/>
    </source>
</evidence>
<feature type="region of interest" description="Disordered" evidence="1">
    <location>
        <begin position="1"/>
        <end position="28"/>
    </location>
</feature>
<keyword evidence="3" id="KW-1185">Reference proteome</keyword>
<dbReference type="EMBL" id="JADNRY010000280">
    <property type="protein sequence ID" value="KAF9059776.1"/>
    <property type="molecule type" value="Genomic_DNA"/>
</dbReference>